<feature type="transmembrane region" description="Helical" evidence="1">
    <location>
        <begin position="72"/>
        <end position="92"/>
    </location>
</feature>
<protein>
    <recommendedName>
        <fullName evidence="4">DUF983 domain-containing protein</fullName>
    </recommendedName>
</protein>
<evidence type="ECO:0000313" key="3">
    <source>
        <dbReference type="Proteomes" id="UP000294927"/>
    </source>
</evidence>
<comment type="caution">
    <text evidence="2">The sequence shown here is derived from an EMBL/GenBank/DDBJ whole genome shotgun (WGS) entry which is preliminary data.</text>
</comment>
<keyword evidence="1" id="KW-1133">Transmembrane helix</keyword>
<keyword evidence="3" id="KW-1185">Reference proteome</keyword>
<evidence type="ECO:0000313" key="2">
    <source>
        <dbReference type="EMBL" id="TDV50905.1"/>
    </source>
</evidence>
<dbReference type="EMBL" id="SOCP01000006">
    <property type="protein sequence ID" value="TDV50905.1"/>
    <property type="molecule type" value="Genomic_DNA"/>
</dbReference>
<organism evidence="2 3">
    <name type="scientific">Actinophytocola oryzae</name>
    <dbReference type="NCBI Taxonomy" id="502181"/>
    <lineage>
        <taxon>Bacteria</taxon>
        <taxon>Bacillati</taxon>
        <taxon>Actinomycetota</taxon>
        <taxon>Actinomycetes</taxon>
        <taxon>Pseudonocardiales</taxon>
        <taxon>Pseudonocardiaceae</taxon>
    </lineage>
</organism>
<keyword evidence="1" id="KW-0472">Membrane</keyword>
<keyword evidence="1" id="KW-0812">Transmembrane</keyword>
<reference evidence="2 3" key="1">
    <citation type="submission" date="2019-03" db="EMBL/GenBank/DDBJ databases">
        <title>Genomic Encyclopedia of Archaeal and Bacterial Type Strains, Phase II (KMG-II): from individual species to whole genera.</title>
        <authorList>
            <person name="Goeker M."/>
        </authorList>
    </citation>
    <scope>NUCLEOTIDE SEQUENCE [LARGE SCALE GENOMIC DNA]</scope>
    <source>
        <strain evidence="2 3">DSM 45499</strain>
    </source>
</reference>
<accession>A0A4R7VNH5</accession>
<feature type="transmembrane region" description="Helical" evidence="1">
    <location>
        <begin position="42"/>
        <end position="60"/>
    </location>
</feature>
<evidence type="ECO:0008006" key="4">
    <source>
        <dbReference type="Google" id="ProtNLM"/>
    </source>
</evidence>
<name>A0A4R7VNH5_9PSEU</name>
<evidence type="ECO:0000256" key="1">
    <source>
        <dbReference type="SAM" id="Phobius"/>
    </source>
</evidence>
<sequence length="151" mass="16962">MMERTVRGRDDRVWTLRSQMEWRQPATADDFEHDVSVGNASAFVLLALIIVLAITLISTIPEDVVAPWSGRMLWLGLLIVLAILFFPVRWALRRPWTVVAETGDNGEGEPTERWTGQVRGALTARQQINRVAKSIQVDSQPDLEGPFQPVA</sequence>
<dbReference type="Proteomes" id="UP000294927">
    <property type="component" value="Unassembled WGS sequence"/>
</dbReference>
<gene>
    <name evidence="2" type="ORF">CLV71_106251</name>
</gene>
<dbReference type="AlphaFoldDB" id="A0A4R7VNH5"/>
<proteinExistence type="predicted"/>